<evidence type="ECO:0000313" key="4">
    <source>
        <dbReference type="EMBL" id="EFO80634.1"/>
    </source>
</evidence>
<dbReference type="OrthoDB" id="159497at2"/>
<proteinExistence type="predicted"/>
<comment type="caution">
    <text evidence="4">The sequence shown here is derived from an EMBL/GenBank/DDBJ whole genome shotgun (WGS) entry which is preliminary data.</text>
</comment>
<evidence type="ECO:0000313" key="5">
    <source>
        <dbReference type="Proteomes" id="UP000054010"/>
    </source>
</evidence>
<dbReference type="SUPFAM" id="SSF55729">
    <property type="entry name" value="Acyl-CoA N-acyltransferases (Nat)"/>
    <property type="match status" value="2"/>
</dbReference>
<dbReference type="InterPro" id="IPR050832">
    <property type="entry name" value="Bact_Acetyltransf"/>
</dbReference>
<keyword evidence="1" id="KW-0808">Transferase</keyword>
<evidence type="ECO:0000256" key="1">
    <source>
        <dbReference type="ARBA" id="ARBA00022679"/>
    </source>
</evidence>
<keyword evidence="2" id="KW-0012">Acyltransferase</keyword>
<accession>E1IDU9</accession>
<sequence length="286" mass="31240">MSLKISTPAALDDPTFVLVTDLVARCNQAEHLDLPISTDLGRAGDLLLADLDGELVGVATISLGREAEICLCVDPRHRRQGIGRALAVASAMRANAEGCPEPLFVVDLAAESGRVFVARLGAQLGFAEHRMDLDLTRVPAPLAPLAGLHIRPANFDDAPTISTILTTAFGDPPELVGHFVTERLASRFHRFLLAELDGQPVATLRLIHEDGWAYITTFGVHPNYQGRGIGRQMLCSVINLLRNEGQGSIRIEVETHNSAALTLYESCGFIRRRTFAYYRLARDMVY</sequence>
<name>E1IDU9_9CHLR</name>
<dbReference type="eggNOG" id="COG0456">
    <property type="taxonomic scope" value="Bacteria"/>
</dbReference>
<dbReference type="PANTHER" id="PTHR43877">
    <property type="entry name" value="AMINOALKYLPHOSPHONATE N-ACETYLTRANSFERASE-RELATED-RELATED"/>
    <property type="match status" value="1"/>
</dbReference>
<dbReference type="InterPro" id="IPR016181">
    <property type="entry name" value="Acyl_CoA_acyltransferase"/>
</dbReference>
<dbReference type="Gene3D" id="3.40.630.30">
    <property type="match status" value="1"/>
</dbReference>
<feature type="domain" description="N-acetyltransferase" evidence="3">
    <location>
        <begin position="1"/>
        <end position="147"/>
    </location>
</feature>
<dbReference type="AlphaFoldDB" id="E1IDU9"/>
<dbReference type="EMBL" id="ADVR01000046">
    <property type="protein sequence ID" value="EFO80634.1"/>
    <property type="molecule type" value="Genomic_DNA"/>
</dbReference>
<dbReference type="PROSITE" id="PS51186">
    <property type="entry name" value="GNAT"/>
    <property type="match status" value="2"/>
</dbReference>
<keyword evidence="5" id="KW-1185">Reference proteome</keyword>
<dbReference type="InterPro" id="IPR000182">
    <property type="entry name" value="GNAT_dom"/>
</dbReference>
<dbReference type="Proteomes" id="UP000054010">
    <property type="component" value="Unassembled WGS sequence"/>
</dbReference>
<dbReference type="Pfam" id="PF00583">
    <property type="entry name" value="Acetyltransf_1"/>
    <property type="match status" value="2"/>
</dbReference>
<evidence type="ECO:0000256" key="2">
    <source>
        <dbReference type="ARBA" id="ARBA00023315"/>
    </source>
</evidence>
<evidence type="ECO:0000259" key="3">
    <source>
        <dbReference type="PROSITE" id="PS51186"/>
    </source>
</evidence>
<gene>
    <name evidence="4" type="ORF">OSCT_1500</name>
</gene>
<reference evidence="4 5" key="1">
    <citation type="journal article" date="2011" name="J. Bacteriol.">
        <title>Draft genome sequence of the anoxygenic filamentous phototrophic bacterium Oscillochloris trichoides subsp. DG-6.</title>
        <authorList>
            <person name="Kuznetsov B.B."/>
            <person name="Ivanovsky R.N."/>
            <person name="Keppen O.I."/>
            <person name="Sukhacheva M.V."/>
            <person name="Bumazhkin B.K."/>
            <person name="Patutina E.O."/>
            <person name="Beletsky A.V."/>
            <person name="Mardanov A.V."/>
            <person name="Baslerov R.V."/>
            <person name="Panteleeva A.N."/>
            <person name="Kolganova T.V."/>
            <person name="Ravin N.V."/>
            <person name="Skryabin K.G."/>
        </authorList>
    </citation>
    <scope>NUCLEOTIDE SEQUENCE [LARGE SCALE GENOMIC DNA]</scope>
    <source>
        <strain evidence="4 5">DG-6</strain>
    </source>
</reference>
<organism evidence="4 5">
    <name type="scientific">Oscillochloris trichoides DG-6</name>
    <dbReference type="NCBI Taxonomy" id="765420"/>
    <lineage>
        <taxon>Bacteria</taxon>
        <taxon>Bacillati</taxon>
        <taxon>Chloroflexota</taxon>
        <taxon>Chloroflexia</taxon>
        <taxon>Chloroflexales</taxon>
        <taxon>Chloroflexineae</taxon>
        <taxon>Oscillochloridaceae</taxon>
        <taxon>Oscillochloris</taxon>
    </lineage>
</organism>
<dbReference type="GO" id="GO:0016747">
    <property type="term" value="F:acyltransferase activity, transferring groups other than amino-acyl groups"/>
    <property type="evidence" value="ECO:0007669"/>
    <property type="project" value="InterPro"/>
</dbReference>
<dbReference type="HOGENOM" id="CLU_846476_0_0_0"/>
<feature type="domain" description="N-acetyltransferase" evidence="3">
    <location>
        <begin position="148"/>
        <end position="286"/>
    </location>
</feature>
<dbReference type="CDD" id="cd04301">
    <property type="entry name" value="NAT_SF"/>
    <property type="match status" value="2"/>
</dbReference>
<dbReference type="PANTHER" id="PTHR43877:SF2">
    <property type="entry name" value="AMINOALKYLPHOSPHONATE N-ACETYLTRANSFERASE-RELATED"/>
    <property type="match status" value="1"/>
</dbReference>
<dbReference type="STRING" id="765420.OSCT_1500"/>
<protein>
    <submittedName>
        <fullName evidence="4">GCN5-related N-acetyltransferase</fullName>
    </submittedName>
</protein>